<feature type="compositionally biased region" description="Acidic residues" evidence="1">
    <location>
        <begin position="1"/>
        <end position="10"/>
    </location>
</feature>
<name>A0A443HVW7_BYSSP</name>
<organism evidence="2 3">
    <name type="scientific">Byssochlamys spectabilis</name>
    <name type="common">Paecilomyces variotii</name>
    <dbReference type="NCBI Taxonomy" id="264951"/>
    <lineage>
        <taxon>Eukaryota</taxon>
        <taxon>Fungi</taxon>
        <taxon>Dikarya</taxon>
        <taxon>Ascomycota</taxon>
        <taxon>Pezizomycotina</taxon>
        <taxon>Eurotiomycetes</taxon>
        <taxon>Eurotiomycetidae</taxon>
        <taxon>Eurotiales</taxon>
        <taxon>Thermoascaceae</taxon>
        <taxon>Paecilomyces</taxon>
    </lineage>
</organism>
<reference evidence="2 3" key="1">
    <citation type="journal article" date="2018" name="Front. Microbiol.">
        <title>Genomic and genetic insights into a cosmopolitan fungus, Paecilomyces variotii (Eurotiales).</title>
        <authorList>
            <person name="Urquhart A.S."/>
            <person name="Mondo S.J."/>
            <person name="Makela M.R."/>
            <person name="Hane J.K."/>
            <person name="Wiebenga A."/>
            <person name="He G."/>
            <person name="Mihaltcheva S."/>
            <person name="Pangilinan J."/>
            <person name="Lipzen A."/>
            <person name="Barry K."/>
            <person name="de Vries R.P."/>
            <person name="Grigoriev I.V."/>
            <person name="Idnurm A."/>
        </authorList>
    </citation>
    <scope>NUCLEOTIDE SEQUENCE [LARGE SCALE GENOMIC DNA]</scope>
    <source>
        <strain evidence="2 3">CBS 101075</strain>
    </source>
</reference>
<proteinExistence type="predicted"/>
<keyword evidence="3" id="KW-1185">Reference proteome</keyword>
<dbReference type="AlphaFoldDB" id="A0A443HVW7"/>
<feature type="region of interest" description="Disordered" evidence="1">
    <location>
        <begin position="85"/>
        <end position="114"/>
    </location>
</feature>
<feature type="region of interest" description="Disordered" evidence="1">
    <location>
        <begin position="1"/>
        <end position="51"/>
    </location>
</feature>
<feature type="compositionally biased region" description="Basic and acidic residues" evidence="1">
    <location>
        <begin position="28"/>
        <end position="51"/>
    </location>
</feature>
<dbReference type="GeneID" id="39598216"/>
<feature type="compositionally biased region" description="Basic and acidic residues" evidence="1">
    <location>
        <begin position="98"/>
        <end position="107"/>
    </location>
</feature>
<dbReference type="RefSeq" id="XP_028485618.1">
    <property type="nucleotide sequence ID" value="XM_028628939.1"/>
</dbReference>
<sequence>MSMEAGDEGTEANGTNKLTTKLIIPPRQRQERGVARDWDTNPREIQPRPPEFQRVRIGTRIAIHRPVRLYPYYYYDYYDYDDSCKLQPSPHEQPGSPVDRDKPRLDPEDAQSPPASIRCDRYICRRQMERLARDCPELKQPGVGVDGLLQPSLDHDLPVLESMKRKLARLSFPGESSSYPRSRGELMVNFEGRDGLVGILSLCLIGSSSKTIMLRQ</sequence>
<protein>
    <submittedName>
        <fullName evidence="2">Uncharacterized protein</fullName>
    </submittedName>
</protein>
<evidence type="ECO:0000313" key="2">
    <source>
        <dbReference type="EMBL" id="RWQ95973.1"/>
    </source>
</evidence>
<dbReference type="VEuPathDB" id="FungiDB:C8Q69DRAFT_443712"/>
<gene>
    <name evidence="2" type="ORF">C8Q69DRAFT_443712</name>
</gene>
<evidence type="ECO:0000313" key="3">
    <source>
        <dbReference type="Proteomes" id="UP000283841"/>
    </source>
</evidence>
<accession>A0A443HVW7</accession>
<dbReference type="EMBL" id="RCNU01000004">
    <property type="protein sequence ID" value="RWQ95973.1"/>
    <property type="molecule type" value="Genomic_DNA"/>
</dbReference>
<evidence type="ECO:0000256" key="1">
    <source>
        <dbReference type="SAM" id="MobiDB-lite"/>
    </source>
</evidence>
<comment type="caution">
    <text evidence="2">The sequence shown here is derived from an EMBL/GenBank/DDBJ whole genome shotgun (WGS) entry which is preliminary data.</text>
</comment>
<dbReference type="Proteomes" id="UP000283841">
    <property type="component" value="Unassembled WGS sequence"/>
</dbReference>